<accession>A0A1G4QDM2</accession>
<dbReference type="STRING" id="260084.SAMN02927928_1145"/>
<dbReference type="AlphaFoldDB" id="A0A1G4QDM2"/>
<evidence type="ECO:0000313" key="2">
    <source>
        <dbReference type="Proteomes" id="UP000199150"/>
    </source>
</evidence>
<dbReference type="RefSeq" id="WP_090644702.1">
    <property type="nucleotide sequence ID" value="NZ_CBCRYE010000001.1"/>
</dbReference>
<dbReference type="OrthoDB" id="7875767at2"/>
<sequence length="168" mass="18554">MTEDVWSWVVAAYGAPGVAEQCLELQDAHDQNVPLLLWAAWAATHGPVSDVMASQAAGMARAWSEEVIVPLRRVRRRLKQPLSDGDTGSRLALREQAKAMELQAEKVLLEQLAALSGAGDRRSDDLMPAVMLDALLNVASAWSDDYPAEKLARLTQTLSDWQKLRYKD</sequence>
<dbReference type="InterPro" id="IPR012659">
    <property type="entry name" value="CHP02444"/>
</dbReference>
<dbReference type="Pfam" id="PF09523">
    <property type="entry name" value="DUF2390"/>
    <property type="match status" value="1"/>
</dbReference>
<organism evidence="1 2">
    <name type="scientific">Asticcacaulis taihuensis</name>
    <dbReference type="NCBI Taxonomy" id="260084"/>
    <lineage>
        <taxon>Bacteria</taxon>
        <taxon>Pseudomonadati</taxon>
        <taxon>Pseudomonadota</taxon>
        <taxon>Alphaproteobacteria</taxon>
        <taxon>Caulobacterales</taxon>
        <taxon>Caulobacteraceae</taxon>
        <taxon>Asticcacaulis</taxon>
    </lineage>
</organism>
<evidence type="ECO:0000313" key="1">
    <source>
        <dbReference type="EMBL" id="SCW42684.1"/>
    </source>
</evidence>
<dbReference type="Proteomes" id="UP000199150">
    <property type="component" value="Unassembled WGS sequence"/>
</dbReference>
<gene>
    <name evidence="1" type="ORF">SAMN02927928_1145</name>
</gene>
<proteinExistence type="predicted"/>
<keyword evidence="2" id="KW-1185">Reference proteome</keyword>
<dbReference type="EMBL" id="FMTS01000001">
    <property type="protein sequence ID" value="SCW42684.1"/>
    <property type="molecule type" value="Genomic_DNA"/>
</dbReference>
<dbReference type="NCBIfam" id="TIGR02444">
    <property type="entry name" value="TIGR02444 family protein"/>
    <property type="match status" value="1"/>
</dbReference>
<protein>
    <submittedName>
        <fullName evidence="1">TIGR02444 family protein</fullName>
    </submittedName>
</protein>
<name>A0A1G4QDM2_9CAUL</name>
<reference evidence="2" key="1">
    <citation type="submission" date="2016-10" db="EMBL/GenBank/DDBJ databases">
        <authorList>
            <person name="Varghese N."/>
            <person name="Submissions S."/>
        </authorList>
    </citation>
    <scope>NUCLEOTIDE SEQUENCE [LARGE SCALE GENOMIC DNA]</scope>
    <source>
        <strain evidence="2">CGMCC 1.3431</strain>
    </source>
</reference>